<dbReference type="AlphaFoldDB" id="A0A090BV46"/>
<feature type="coiled-coil region" evidence="5">
    <location>
        <begin position="527"/>
        <end position="561"/>
    </location>
</feature>
<evidence type="ECO:0000256" key="3">
    <source>
        <dbReference type="ARBA" id="ARBA00029447"/>
    </source>
</evidence>
<comment type="similarity">
    <text evidence="3">Belongs to the methyl-accepting chemotaxis (MCP) protein family.</text>
</comment>
<dbReference type="InterPro" id="IPR004089">
    <property type="entry name" value="MCPsignal_dom"/>
</dbReference>
<evidence type="ECO:0000313" key="9">
    <source>
        <dbReference type="Proteomes" id="UP000031623"/>
    </source>
</evidence>
<protein>
    <submittedName>
        <fullName evidence="8">Methyl-accepting chemotaxis protein</fullName>
    </submittedName>
</protein>
<dbReference type="PRINTS" id="PR00260">
    <property type="entry name" value="CHEMTRNSDUCR"/>
</dbReference>
<evidence type="ECO:0000256" key="5">
    <source>
        <dbReference type="SAM" id="Coils"/>
    </source>
</evidence>
<dbReference type="Pfam" id="PF00015">
    <property type="entry name" value="MCPsignal"/>
    <property type="match status" value="1"/>
</dbReference>
<reference evidence="8 9" key="1">
    <citation type="journal article" date="2014" name="ISME J.">
        <title>Ecophysiology of Thioploca ingrica as revealed by the complete genome sequence supplemented with proteomic evidence.</title>
        <authorList>
            <person name="Kojima H."/>
            <person name="Ogura Y."/>
            <person name="Yamamoto N."/>
            <person name="Togashi T."/>
            <person name="Mori H."/>
            <person name="Watanabe T."/>
            <person name="Nemoto F."/>
            <person name="Kurokawa K."/>
            <person name="Hayashi T."/>
            <person name="Fukui M."/>
        </authorList>
    </citation>
    <scope>NUCLEOTIDE SEQUENCE [LARGE SCALE GENOMIC DNA]</scope>
</reference>
<keyword evidence="6" id="KW-0812">Transmembrane</keyword>
<keyword evidence="6" id="KW-0472">Membrane</keyword>
<gene>
    <name evidence="8" type="ORF">THII_1924</name>
</gene>
<dbReference type="GO" id="GO:0004888">
    <property type="term" value="F:transmembrane signaling receptor activity"/>
    <property type="evidence" value="ECO:0007669"/>
    <property type="project" value="InterPro"/>
</dbReference>
<evidence type="ECO:0000256" key="1">
    <source>
        <dbReference type="ARBA" id="ARBA00004370"/>
    </source>
</evidence>
<keyword evidence="5" id="KW-0175">Coiled coil</keyword>
<evidence type="ECO:0000313" key="8">
    <source>
        <dbReference type="EMBL" id="BAP56221.1"/>
    </source>
</evidence>
<proteinExistence type="inferred from homology"/>
<feature type="transmembrane region" description="Helical" evidence="6">
    <location>
        <begin position="202"/>
        <end position="226"/>
    </location>
</feature>
<dbReference type="SUPFAM" id="SSF58104">
    <property type="entry name" value="Methyl-accepting chemotaxis protein (MCP) signaling domain"/>
    <property type="match status" value="1"/>
</dbReference>
<dbReference type="OrthoDB" id="5620315at2"/>
<dbReference type="GO" id="GO:0016020">
    <property type="term" value="C:membrane"/>
    <property type="evidence" value="ECO:0007669"/>
    <property type="project" value="UniProtKB-SubCell"/>
</dbReference>
<accession>A0A090BV46</accession>
<dbReference type="STRING" id="40754.THII_1924"/>
<organism evidence="8 9">
    <name type="scientific">Thioploca ingrica</name>
    <dbReference type="NCBI Taxonomy" id="40754"/>
    <lineage>
        <taxon>Bacteria</taxon>
        <taxon>Pseudomonadati</taxon>
        <taxon>Pseudomonadota</taxon>
        <taxon>Gammaproteobacteria</taxon>
        <taxon>Thiotrichales</taxon>
        <taxon>Thiotrichaceae</taxon>
        <taxon>Thioploca</taxon>
    </lineage>
</organism>
<dbReference type="PROSITE" id="PS50111">
    <property type="entry name" value="CHEMOTAXIS_TRANSDUC_2"/>
    <property type="match status" value="1"/>
</dbReference>
<dbReference type="GO" id="GO:0007165">
    <property type="term" value="P:signal transduction"/>
    <property type="evidence" value="ECO:0007669"/>
    <property type="project" value="UniProtKB-KW"/>
</dbReference>
<dbReference type="InterPro" id="IPR004090">
    <property type="entry name" value="Chemotax_Me-accpt_rcpt"/>
</dbReference>
<dbReference type="PANTHER" id="PTHR32089:SF120">
    <property type="entry name" value="METHYL-ACCEPTING CHEMOTAXIS PROTEIN TLPQ"/>
    <property type="match status" value="1"/>
</dbReference>
<comment type="subcellular location">
    <subcellularLocation>
        <location evidence="1">Membrane</location>
    </subcellularLocation>
</comment>
<feature type="transmembrane region" description="Helical" evidence="6">
    <location>
        <begin position="6"/>
        <end position="29"/>
    </location>
</feature>
<evidence type="ECO:0000256" key="4">
    <source>
        <dbReference type="PROSITE-ProRule" id="PRU00284"/>
    </source>
</evidence>
<name>A0A090BV46_9GAMM</name>
<dbReference type="GO" id="GO:0006935">
    <property type="term" value="P:chemotaxis"/>
    <property type="evidence" value="ECO:0007669"/>
    <property type="project" value="InterPro"/>
</dbReference>
<dbReference type="EMBL" id="AP014633">
    <property type="protein sequence ID" value="BAP56221.1"/>
    <property type="molecule type" value="Genomic_DNA"/>
</dbReference>
<dbReference type="SMART" id="SM00283">
    <property type="entry name" value="MA"/>
    <property type="match status" value="1"/>
</dbReference>
<dbReference type="PANTHER" id="PTHR32089">
    <property type="entry name" value="METHYL-ACCEPTING CHEMOTAXIS PROTEIN MCPB"/>
    <property type="match status" value="1"/>
</dbReference>
<dbReference type="KEGG" id="tig:THII_1924"/>
<feature type="domain" description="Methyl-accepting transducer" evidence="7">
    <location>
        <begin position="288"/>
        <end position="524"/>
    </location>
</feature>
<keyword evidence="2 4" id="KW-0807">Transducer</keyword>
<keyword evidence="6" id="KW-1133">Transmembrane helix</keyword>
<dbReference type="Proteomes" id="UP000031623">
    <property type="component" value="Chromosome"/>
</dbReference>
<dbReference type="Gene3D" id="1.10.287.950">
    <property type="entry name" value="Methyl-accepting chemotaxis protein"/>
    <property type="match status" value="1"/>
</dbReference>
<sequence length="561" mass="62703">MSSQKIFLTIYLVNILIIISLGILTILLFKLQGQLLQSQQVRYQSYLVADELRQSSDDSTQLARSYVVTGDPQYKKRYREVLNIRDGKQPRADGRAITLQKIMEELGFTSAELDKLKAAENKSNALVKTEQIAMNAVKGLFDDGNGHFTKQGQPDLALAQRLMFDDNYHQQQLVIMKLIDEFFSLLDQRTKTAVDTLSQQSFFYLTSILSLIAALIFMAIVSYSIIKIKILNPLGGEPLVMAKIAQMISHGNLTVQFDAISKKVTGLYAELQKMVINLNVLIKQIQQTGIQVTSSATELAATVKQQKATMLNQVEFSEQVKESVKEISEVITKLVQTMQQVAMQSAEATEFATHSQIDLSRMESTMRNMENASKSISCRLSAINEKMENITTVVTTITKVADQTNLLSLNAAIEAEKAGEYGRGFNVVAREIRRLADQTAVATLDIEQMVKEMQAAVTTGVMEMDKFISEVKHSAEDVNKINGQMNRIIEQVQALSPQFEEINIAMTNQSQNTQKINYAIQEVSEGMRQTAEALEESFQAIEQLNEAASSLQKEISCFKVN</sequence>
<evidence type="ECO:0000256" key="2">
    <source>
        <dbReference type="ARBA" id="ARBA00023224"/>
    </source>
</evidence>
<dbReference type="HOGENOM" id="CLU_000445_107_27_6"/>
<evidence type="ECO:0000259" key="7">
    <source>
        <dbReference type="PROSITE" id="PS50111"/>
    </source>
</evidence>
<evidence type="ECO:0000256" key="6">
    <source>
        <dbReference type="SAM" id="Phobius"/>
    </source>
</evidence>
<keyword evidence="9" id="KW-1185">Reference proteome</keyword>